<dbReference type="AlphaFoldDB" id="A0AAV5VDS9"/>
<evidence type="ECO:0000256" key="6">
    <source>
        <dbReference type="ARBA" id="ARBA00023049"/>
    </source>
</evidence>
<feature type="compositionally biased region" description="Basic and acidic residues" evidence="7">
    <location>
        <begin position="375"/>
        <end position="397"/>
    </location>
</feature>
<evidence type="ECO:0000256" key="1">
    <source>
        <dbReference type="ARBA" id="ARBA00022670"/>
    </source>
</evidence>
<evidence type="ECO:0000256" key="4">
    <source>
        <dbReference type="ARBA" id="ARBA00022833"/>
    </source>
</evidence>
<dbReference type="CDD" id="cd08069">
    <property type="entry name" value="MPN_RPN11_CSN5"/>
    <property type="match status" value="1"/>
</dbReference>
<feature type="compositionally biased region" description="Basic and acidic residues" evidence="7">
    <location>
        <begin position="443"/>
        <end position="455"/>
    </location>
</feature>
<dbReference type="SUPFAM" id="SSF102712">
    <property type="entry name" value="JAB1/MPN domain"/>
    <property type="match status" value="1"/>
</dbReference>
<dbReference type="Pfam" id="PF01398">
    <property type="entry name" value="JAB"/>
    <property type="match status" value="1"/>
</dbReference>
<protein>
    <recommendedName>
        <fullName evidence="9">MPN domain-containing protein</fullName>
    </recommendedName>
</protein>
<evidence type="ECO:0000256" key="5">
    <source>
        <dbReference type="ARBA" id="ARBA00022942"/>
    </source>
</evidence>
<feature type="domain" description="MPN" evidence="9">
    <location>
        <begin position="75"/>
        <end position="210"/>
    </location>
</feature>
<dbReference type="SMART" id="SM00232">
    <property type="entry name" value="JAB_MPN"/>
    <property type="match status" value="1"/>
</dbReference>
<keyword evidence="8" id="KW-0812">Transmembrane</keyword>
<keyword evidence="11" id="KW-1185">Reference proteome</keyword>
<reference evidence="10" key="1">
    <citation type="submission" date="2023-10" db="EMBL/GenBank/DDBJ databases">
        <title>Genome assembly of Pristionchus species.</title>
        <authorList>
            <person name="Yoshida K."/>
            <person name="Sommer R.J."/>
        </authorList>
    </citation>
    <scope>NUCLEOTIDE SEQUENCE</scope>
    <source>
        <strain evidence="10">RS5133</strain>
    </source>
</reference>
<feature type="non-terminal residue" evidence="10">
    <location>
        <position position="1"/>
    </location>
</feature>
<dbReference type="GO" id="GO:0000502">
    <property type="term" value="C:proteasome complex"/>
    <property type="evidence" value="ECO:0007669"/>
    <property type="project" value="UniProtKB-KW"/>
</dbReference>
<dbReference type="Pfam" id="PF23594">
    <property type="entry name" value="RPN11_C"/>
    <property type="match status" value="1"/>
</dbReference>
<dbReference type="GO" id="GO:0006508">
    <property type="term" value="P:proteolysis"/>
    <property type="evidence" value="ECO:0007669"/>
    <property type="project" value="UniProtKB-KW"/>
</dbReference>
<dbReference type="PROSITE" id="PS50249">
    <property type="entry name" value="MPN"/>
    <property type="match status" value="1"/>
</dbReference>
<sequence>SPHFLLFLSSREVVVNFLLLNGSFFFFSSTFRFTSFSHHTMDQLLRGLLSQMAGAASANARPKDDPHYPDTAETVKISALALLKMLKHARSGVPLEVMGLMLGEFVDDFTISVVDVFAMPQSGTSVSVESVDPAYQAKMLEMLGRTSRKEMVVGWYHSHPGFGCWLSSVDQQTQQSFETLHKRAVAVVVDPIQSVKGKVVLEAFRNVQMGQLMNFSTFNPIRQHTSCIGHQSTASAVAIIHGLGKKYYSLVCEYNITQREQGMLGKLHAKSWMDGFRLESQKTFDGASVDSLVQMTKMANNYHKDLQEEATMTDEEKAKNKKIKNFGKLNSKQRLEQVAERTMQDNIVKQLCAASCFQAMRRADLKKEDLKNPLKSGVRVESKKKDAKSTEKSKDSNRSSSSSVSSTASETAKRKKAKTEVKTAYKSVKKEPSRAPTKSIKNLKLEKSKSKGEKR</sequence>
<name>A0AAV5VDS9_9BILA</name>
<dbReference type="InterPro" id="IPR056263">
    <property type="entry name" value="RPN11_C"/>
</dbReference>
<keyword evidence="6" id="KW-0482">Metalloprotease</keyword>
<keyword evidence="8" id="KW-1133">Transmembrane helix</keyword>
<feature type="transmembrane region" description="Helical" evidence="8">
    <location>
        <begin position="13"/>
        <end position="31"/>
    </location>
</feature>
<keyword evidence="8" id="KW-0472">Membrane</keyword>
<dbReference type="PANTHER" id="PTHR10410">
    <property type="entry name" value="EUKARYOTIC TRANSLATION INITIATION FACTOR 3 -RELATED"/>
    <property type="match status" value="1"/>
</dbReference>
<dbReference type="GO" id="GO:0046872">
    <property type="term" value="F:metal ion binding"/>
    <property type="evidence" value="ECO:0007669"/>
    <property type="project" value="UniProtKB-KW"/>
</dbReference>
<dbReference type="GO" id="GO:0008237">
    <property type="term" value="F:metallopeptidase activity"/>
    <property type="evidence" value="ECO:0007669"/>
    <property type="project" value="UniProtKB-KW"/>
</dbReference>
<dbReference type="FunFam" id="3.40.140.10:FF:000026">
    <property type="entry name" value="26S proteasome non-ATPase regulatory subunit 14"/>
    <property type="match status" value="1"/>
</dbReference>
<keyword evidence="4" id="KW-0862">Zinc</keyword>
<accession>A0AAV5VDS9</accession>
<evidence type="ECO:0000256" key="8">
    <source>
        <dbReference type="SAM" id="Phobius"/>
    </source>
</evidence>
<evidence type="ECO:0000256" key="3">
    <source>
        <dbReference type="ARBA" id="ARBA00022801"/>
    </source>
</evidence>
<keyword evidence="3" id="KW-0378">Hydrolase</keyword>
<feature type="compositionally biased region" description="Basic and acidic residues" evidence="7">
    <location>
        <begin position="418"/>
        <end position="433"/>
    </location>
</feature>
<gene>
    <name evidence="10" type="ORF">PFISCL1PPCAC_8189</name>
</gene>
<evidence type="ECO:0000313" key="11">
    <source>
        <dbReference type="Proteomes" id="UP001432322"/>
    </source>
</evidence>
<organism evidence="10 11">
    <name type="scientific">Pristionchus fissidentatus</name>
    <dbReference type="NCBI Taxonomy" id="1538716"/>
    <lineage>
        <taxon>Eukaryota</taxon>
        <taxon>Metazoa</taxon>
        <taxon>Ecdysozoa</taxon>
        <taxon>Nematoda</taxon>
        <taxon>Chromadorea</taxon>
        <taxon>Rhabditida</taxon>
        <taxon>Rhabditina</taxon>
        <taxon>Diplogasteromorpha</taxon>
        <taxon>Diplogasteroidea</taxon>
        <taxon>Neodiplogasteridae</taxon>
        <taxon>Pristionchus</taxon>
    </lineage>
</organism>
<dbReference type="Gene3D" id="3.40.140.10">
    <property type="entry name" value="Cytidine Deaminase, domain 2"/>
    <property type="match status" value="1"/>
</dbReference>
<proteinExistence type="predicted"/>
<keyword evidence="1" id="KW-0645">Protease</keyword>
<evidence type="ECO:0000256" key="7">
    <source>
        <dbReference type="SAM" id="MobiDB-lite"/>
    </source>
</evidence>
<dbReference type="InterPro" id="IPR037518">
    <property type="entry name" value="MPN"/>
</dbReference>
<feature type="compositionally biased region" description="Low complexity" evidence="7">
    <location>
        <begin position="398"/>
        <end position="410"/>
    </location>
</feature>
<evidence type="ECO:0000259" key="9">
    <source>
        <dbReference type="PROSITE" id="PS50249"/>
    </source>
</evidence>
<keyword evidence="2" id="KW-0479">Metal-binding</keyword>
<dbReference type="InterPro" id="IPR000555">
    <property type="entry name" value="JAMM/MPN+_dom"/>
</dbReference>
<evidence type="ECO:0000256" key="2">
    <source>
        <dbReference type="ARBA" id="ARBA00022723"/>
    </source>
</evidence>
<dbReference type="EMBL" id="BTSY01000002">
    <property type="protein sequence ID" value="GMT16892.1"/>
    <property type="molecule type" value="Genomic_DNA"/>
</dbReference>
<dbReference type="InterPro" id="IPR050242">
    <property type="entry name" value="JAMM_MPN+_peptidase_M67A"/>
</dbReference>
<feature type="region of interest" description="Disordered" evidence="7">
    <location>
        <begin position="375"/>
        <end position="455"/>
    </location>
</feature>
<dbReference type="Proteomes" id="UP001432322">
    <property type="component" value="Unassembled WGS sequence"/>
</dbReference>
<keyword evidence="5" id="KW-0647">Proteasome</keyword>
<evidence type="ECO:0000313" key="10">
    <source>
        <dbReference type="EMBL" id="GMT16892.1"/>
    </source>
</evidence>
<comment type="caution">
    <text evidence="10">The sequence shown here is derived from an EMBL/GenBank/DDBJ whole genome shotgun (WGS) entry which is preliminary data.</text>
</comment>